<evidence type="ECO:0000256" key="9">
    <source>
        <dbReference type="SAM" id="MobiDB-lite"/>
    </source>
</evidence>
<evidence type="ECO:0000256" key="4">
    <source>
        <dbReference type="ARBA" id="ARBA00023015"/>
    </source>
</evidence>
<gene>
    <name evidence="11" type="ORF">LTR05_002104</name>
</gene>
<dbReference type="InterPro" id="IPR001138">
    <property type="entry name" value="Zn2Cys6_DnaBD"/>
</dbReference>
<keyword evidence="12" id="KW-1185">Reference proteome</keyword>
<dbReference type="PROSITE" id="PS00463">
    <property type="entry name" value="ZN2_CY6_FUNGAL_1"/>
    <property type="match status" value="1"/>
</dbReference>
<dbReference type="Gene3D" id="4.10.240.10">
    <property type="entry name" value="Zn(2)-C6 fungal-type DNA-binding domain"/>
    <property type="match status" value="1"/>
</dbReference>
<evidence type="ECO:0000259" key="10">
    <source>
        <dbReference type="PROSITE" id="PS50048"/>
    </source>
</evidence>
<dbReference type="GO" id="GO:0043565">
    <property type="term" value="F:sequence-specific DNA binding"/>
    <property type="evidence" value="ECO:0007669"/>
    <property type="project" value="TreeGrafter"/>
</dbReference>
<comment type="subcellular location">
    <subcellularLocation>
        <location evidence="1">Nucleus</location>
    </subcellularLocation>
</comment>
<dbReference type="SUPFAM" id="SSF57701">
    <property type="entry name" value="Zn2/Cys6 DNA-binding domain"/>
    <property type="match status" value="1"/>
</dbReference>
<evidence type="ECO:0000313" key="11">
    <source>
        <dbReference type="EMBL" id="KAK5087889.1"/>
    </source>
</evidence>
<feature type="region of interest" description="Disordered" evidence="9">
    <location>
        <begin position="176"/>
        <end position="196"/>
    </location>
</feature>
<dbReference type="Pfam" id="PF00172">
    <property type="entry name" value="Zn_clus"/>
    <property type="match status" value="1"/>
</dbReference>
<keyword evidence="6" id="KW-0804">Transcription</keyword>
<accession>A0AAN7T468</accession>
<dbReference type="Proteomes" id="UP001309876">
    <property type="component" value="Unassembled WGS sequence"/>
</dbReference>
<name>A0AAN7T468_9EURO</name>
<dbReference type="InterPro" id="IPR007219">
    <property type="entry name" value="XnlR_reg_dom"/>
</dbReference>
<dbReference type="CDD" id="cd00067">
    <property type="entry name" value="GAL4"/>
    <property type="match status" value="1"/>
</dbReference>
<keyword evidence="8" id="KW-0175">Coiled coil</keyword>
<dbReference type="CDD" id="cd12148">
    <property type="entry name" value="fungal_TF_MHR"/>
    <property type="match status" value="1"/>
</dbReference>
<dbReference type="GO" id="GO:0006351">
    <property type="term" value="P:DNA-templated transcription"/>
    <property type="evidence" value="ECO:0007669"/>
    <property type="project" value="InterPro"/>
</dbReference>
<feature type="coiled-coil region" evidence="8">
    <location>
        <begin position="249"/>
        <end position="276"/>
    </location>
</feature>
<feature type="region of interest" description="Disordered" evidence="9">
    <location>
        <begin position="1"/>
        <end position="44"/>
    </location>
</feature>
<evidence type="ECO:0000256" key="1">
    <source>
        <dbReference type="ARBA" id="ARBA00004123"/>
    </source>
</evidence>
<keyword evidence="2" id="KW-0479">Metal-binding</keyword>
<dbReference type="EMBL" id="JAVRRJ010000002">
    <property type="protein sequence ID" value="KAK5087889.1"/>
    <property type="molecule type" value="Genomic_DNA"/>
</dbReference>
<dbReference type="PROSITE" id="PS50048">
    <property type="entry name" value="ZN2_CY6_FUNGAL_2"/>
    <property type="match status" value="1"/>
</dbReference>
<organism evidence="11 12">
    <name type="scientific">Lithohypha guttulata</name>
    <dbReference type="NCBI Taxonomy" id="1690604"/>
    <lineage>
        <taxon>Eukaryota</taxon>
        <taxon>Fungi</taxon>
        <taxon>Dikarya</taxon>
        <taxon>Ascomycota</taxon>
        <taxon>Pezizomycotina</taxon>
        <taxon>Eurotiomycetes</taxon>
        <taxon>Chaetothyriomycetidae</taxon>
        <taxon>Chaetothyriales</taxon>
        <taxon>Trichomeriaceae</taxon>
        <taxon>Lithohypha</taxon>
    </lineage>
</organism>
<dbReference type="Pfam" id="PF04082">
    <property type="entry name" value="Fungal_trans"/>
    <property type="match status" value="1"/>
</dbReference>
<keyword evidence="4" id="KW-0805">Transcription regulation</keyword>
<dbReference type="GO" id="GO:0045944">
    <property type="term" value="P:positive regulation of transcription by RNA polymerase II"/>
    <property type="evidence" value="ECO:0007669"/>
    <property type="project" value="TreeGrafter"/>
</dbReference>
<keyword evidence="7" id="KW-0539">Nucleus</keyword>
<dbReference type="AlphaFoldDB" id="A0AAN7T468"/>
<evidence type="ECO:0000256" key="3">
    <source>
        <dbReference type="ARBA" id="ARBA00022833"/>
    </source>
</evidence>
<evidence type="ECO:0000313" key="12">
    <source>
        <dbReference type="Proteomes" id="UP001309876"/>
    </source>
</evidence>
<sequence>MSLASRGTRAAARSLRQTRIPSQPRRYASDSHGHGQGAHGHEESALHLKHANPSGNESMGLGMWMTLATIPLFYVTYQLAYGSPNNYFERLFQQYKEGKKSTEDRDILHATALSQAIADRARLSSYPRESVGPDLKYPEMFNAGSPWNQLPGESSANLKKLEEHYRQKYANEEAERLSRTKNGKVVSVSTPRRKHRPGLTRIAAACERCRRRKQKCDQKDPCGPCEAAGVKCVLSERLTVVSGSVQVDEEALRDEIRHLRAQVTDLNRQLVEERQNSITRMVGQSIDQQLSPPTSAHRSIIFNPTSPEARRDQGYYPNYTGRILRPTFGGAHQNRVDAGDKSSAWTLWKDDHSAETPTDHASADSISLYEDHGLALIDIFFDQRWPHLPILHKPTFLRDKFEPFARGQDIPGIARFQLYMVFAIAALEHGRIKGKKLYNHRDLFDVAVRDLTSVLLSDDLACITSLMLLLMYGRTEPQSVNMWHTTGLALRTAIGMDLHRAESIRHMELKEAEMSKRIFWSIYAYDRSIAIYLGRPLGIQDADINMPYPLQLTDNDLETQTLQTVVPRVRTDVRDMSTFNHLINLRKINSEIYRTFHSISNSSLLGPADLDVVRQDLYSQLNDWLITAPRYPMSSSMFQSPEWFQTAYHLAVIALNRPSFAQPQPSIESLQLCADSSISLISCYGSLYAKNKVSYSFVALSAIFMATVTMLYSLRASPQVRKDLTRQVIETNINSSLSLLRGISSGREVAERAARVIQVLGNAVLSLFDNEGYAAPDLNSNANDKRNVDKEFLSWFGLKSRMVKNAAVADVMPQQTQWTGQELSSDPTPDTPLATLSVDMAWEDLFAQGFGMENSAGIDFFPHSGF</sequence>
<dbReference type="InterPro" id="IPR052202">
    <property type="entry name" value="Yeast_MetPath_Reg"/>
</dbReference>
<feature type="domain" description="Zn(2)-C6 fungal-type" evidence="10">
    <location>
        <begin position="205"/>
        <end position="234"/>
    </location>
</feature>
<dbReference type="GO" id="GO:0000981">
    <property type="term" value="F:DNA-binding transcription factor activity, RNA polymerase II-specific"/>
    <property type="evidence" value="ECO:0007669"/>
    <property type="project" value="InterPro"/>
</dbReference>
<dbReference type="GO" id="GO:0005634">
    <property type="term" value="C:nucleus"/>
    <property type="evidence" value="ECO:0007669"/>
    <property type="project" value="UniProtKB-SubCell"/>
</dbReference>
<reference evidence="11 12" key="1">
    <citation type="submission" date="2023-08" db="EMBL/GenBank/DDBJ databases">
        <title>Black Yeasts Isolated from many extreme environments.</title>
        <authorList>
            <person name="Coleine C."/>
            <person name="Stajich J.E."/>
            <person name="Selbmann L."/>
        </authorList>
    </citation>
    <scope>NUCLEOTIDE SEQUENCE [LARGE SCALE GENOMIC DNA]</scope>
    <source>
        <strain evidence="11 12">CCFEE 5910</strain>
    </source>
</reference>
<keyword evidence="5" id="KW-0238">DNA-binding</keyword>
<evidence type="ECO:0000256" key="8">
    <source>
        <dbReference type="SAM" id="Coils"/>
    </source>
</evidence>
<proteinExistence type="predicted"/>
<keyword evidence="3" id="KW-0862">Zinc</keyword>
<dbReference type="PANTHER" id="PTHR47782">
    <property type="entry name" value="ZN(II)2CYS6 TRANSCRIPTION FACTOR (EUROFUNG)-RELATED"/>
    <property type="match status" value="1"/>
</dbReference>
<evidence type="ECO:0000256" key="7">
    <source>
        <dbReference type="ARBA" id="ARBA00023242"/>
    </source>
</evidence>
<dbReference type="GO" id="GO:0008270">
    <property type="term" value="F:zinc ion binding"/>
    <property type="evidence" value="ECO:0007669"/>
    <property type="project" value="InterPro"/>
</dbReference>
<protein>
    <recommendedName>
        <fullName evidence="10">Zn(2)-C6 fungal-type domain-containing protein</fullName>
    </recommendedName>
</protein>
<dbReference type="InterPro" id="IPR036864">
    <property type="entry name" value="Zn2-C6_fun-type_DNA-bd_sf"/>
</dbReference>
<comment type="caution">
    <text evidence="11">The sequence shown here is derived from an EMBL/GenBank/DDBJ whole genome shotgun (WGS) entry which is preliminary data.</text>
</comment>
<dbReference type="PANTHER" id="PTHR47782:SF12">
    <property type="entry name" value="ZN(II)2CYS6 TRANSCRIPTION FACTOR (EUROFUNG)"/>
    <property type="match status" value="1"/>
</dbReference>
<feature type="compositionally biased region" description="Basic and acidic residues" evidence="9">
    <location>
        <begin position="27"/>
        <end position="44"/>
    </location>
</feature>
<evidence type="ECO:0000256" key="6">
    <source>
        <dbReference type="ARBA" id="ARBA00023163"/>
    </source>
</evidence>
<evidence type="ECO:0000256" key="5">
    <source>
        <dbReference type="ARBA" id="ARBA00023125"/>
    </source>
</evidence>
<dbReference type="SMART" id="SM00906">
    <property type="entry name" value="Fungal_trans"/>
    <property type="match status" value="1"/>
</dbReference>
<dbReference type="SMART" id="SM00066">
    <property type="entry name" value="GAL4"/>
    <property type="match status" value="1"/>
</dbReference>
<evidence type="ECO:0000256" key="2">
    <source>
        <dbReference type="ARBA" id="ARBA00022723"/>
    </source>
</evidence>